<keyword evidence="9" id="KW-0735">Signal-anchor</keyword>
<name>A0A8B7NIN6_HYAAZ</name>
<evidence type="ECO:0000313" key="11">
    <source>
        <dbReference type="RefSeq" id="XP_018013500.1"/>
    </source>
</evidence>
<dbReference type="PANTHER" id="PTHR12137">
    <property type="entry name" value="CARBOHYDRATE SULFOTRANSFERASE"/>
    <property type="match status" value="1"/>
</dbReference>
<keyword evidence="6 9" id="KW-0333">Golgi apparatus</keyword>
<evidence type="ECO:0000256" key="5">
    <source>
        <dbReference type="ARBA" id="ARBA00022989"/>
    </source>
</evidence>
<evidence type="ECO:0000256" key="3">
    <source>
        <dbReference type="ARBA" id="ARBA00022679"/>
    </source>
</evidence>
<comment type="similarity">
    <text evidence="2 9">Belongs to the sulfotransferase 2 family.</text>
</comment>
<protein>
    <recommendedName>
        <fullName evidence="9">Carbohydrate sulfotransferase</fullName>
        <ecNumber evidence="9">2.8.2.-</ecNumber>
    </recommendedName>
</protein>
<evidence type="ECO:0000256" key="6">
    <source>
        <dbReference type="ARBA" id="ARBA00023034"/>
    </source>
</evidence>
<dbReference type="InterPro" id="IPR027417">
    <property type="entry name" value="P-loop_NTPase"/>
</dbReference>
<dbReference type="PANTHER" id="PTHR12137:SF54">
    <property type="entry name" value="CARBOHYDRATE SULFOTRANSFERASE"/>
    <property type="match status" value="1"/>
</dbReference>
<dbReference type="GO" id="GO:0016051">
    <property type="term" value="P:carbohydrate biosynthetic process"/>
    <property type="evidence" value="ECO:0007669"/>
    <property type="project" value="InterPro"/>
</dbReference>
<evidence type="ECO:0000313" key="10">
    <source>
        <dbReference type="Proteomes" id="UP000694843"/>
    </source>
</evidence>
<sequence>MDYEVRVRVGMLCLILPFLVVQILCIYREQRLNILPTPDLDLQRLNMMFLSPETAAETLRPAAIDRPGNGSLRADEWRALQAARQEFLARSCRILAGRHGPLGAFLATKEFTRRLQHLLVDDEHRAIYCYVPKVACTNWKRIWMILTNKTSAESPDAIPSHVPHTTNVLRSLADSSYTADDVRTRLSTYTKFLFVRHPMERLVSAFRNKFEKSSQFSKSIGPEILRKFRKSSGESSLNSNVTFSEFVSYVVDRKFRRREVLNEHWEAYTDLCLPCIVSYDYVGKYDTLKEDSDRILEEIGAPDGLRFPAFVRSATASLVPRYLSTLPPSELRFATDVYKMDFLLFQYQFPIFRNLTST</sequence>
<evidence type="ECO:0000256" key="1">
    <source>
        <dbReference type="ARBA" id="ARBA00004323"/>
    </source>
</evidence>
<evidence type="ECO:0000256" key="2">
    <source>
        <dbReference type="ARBA" id="ARBA00006339"/>
    </source>
</evidence>
<dbReference type="InterPro" id="IPR018011">
    <property type="entry name" value="Carb_sulfotrans_8-10"/>
</dbReference>
<dbReference type="InterPro" id="IPR005331">
    <property type="entry name" value="Sulfotransferase"/>
</dbReference>
<keyword evidence="9" id="KW-0119">Carbohydrate metabolism</keyword>
<proteinExistence type="inferred from homology"/>
<keyword evidence="4 9" id="KW-0812">Transmembrane</keyword>
<dbReference type="OMA" id="RYFKHIS"/>
<dbReference type="GO" id="GO:0008146">
    <property type="term" value="F:sulfotransferase activity"/>
    <property type="evidence" value="ECO:0007669"/>
    <property type="project" value="InterPro"/>
</dbReference>
<keyword evidence="8 9" id="KW-0325">Glycoprotein</keyword>
<evidence type="ECO:0000256" key="9">
    <source>
        <dbReference type="RuleBase" id="RU364020"/>
    </source>
</evidence>
<evidence type="ECO:0000256" key="7">
    <source>
        <dbReference type="ARBA" id="ARBA00023136"/>
    </source>
</evidence>
<dbReference type="SUPFAM" id="SSF52540">
    <property type="entry name" value="P-loop containing nucleoside triphosphate hydrolases"/>
    <property type="match status" value="1"/>
</dbReference>
<dbReference type="KEGG" id="hazt:108670546"/>
<evidence type="ECO:0000256" key="8">
    <source>
        <dbReference type="ARBA" id="ARBA00023180"/>
    </source>
</evidence>
<dbReference type="RefSeq" id="XP_018013500.1">
    <property type="nucleotide sequence ID" value="XM_018158011.2"/>
</dbReference>
<feature type="transmembrane region" description="Helical" evidence="9">
    <location>
        <begin position="6"/>
        <end position="27"/>
    </location>
</feature>
<keyword evidence="7 9" id="KW-0472">Membrane</keyword>
<organism evidence="10 11">
    <name type="scientific">Hyalella azteca</name>
    <name type="common">Amphipod</name>
    <dbReference type="NCBI Taxonomy" id="294128"/>
    <lineage>
        <taxon>Eukaryota</taxon>
        <taxon>Metazoa</taxon>
        <taxon>Ecdysozoa</taxon>
        <taxon>Arthropoda</taxon>
        <taxon>Crustacea</taxon>
        <taxon>Multicrustacea</taxon>
        <taxon>Malacostraca</taxon>
        <taxon>Eumalacostraca</taxon>
        <taxon>Peracarida</taxon>
        <taxon>Amphipoda</taxon>
        <taxon>Senticaudata</taxon>
        <taxon>Talitrida</taxon>
        <taxon>Talitroidea</taxon>
        <taxon>Hyalellidae</taxon>
        <taxon>Hyalella</taxon>
    </lineage>
</organism>
<gene>
    <name evidence="11" type="primary">LOC108670546</name>
</gene>
<reference evidence="11" key="1">
    <citation type="submission" date="2025-08" db="UniProtKB">
        <authorList>
            <consortium name="RefSeq"/>
        </authorList>
    </citation>
    <scope>IDENTIFICATION</scope>
    <source>
        <tissue evidence="11">Whole organism</tissue>
    </source>
</reference>
<keyword evidence="3 9" id="KW-0808">Transferase</keyword>
<accession>A0A8B7NIN6</accession>
<dbReference type="GO" id="GO:0000139">
    <property type="term" value="C:Golgi membrane"/>
    <property type="evidence" value="ECO:0007669"/>
    <property type="project" value="UniProtKB-SubCell"/>
</dbReference>
<dbReference type="AlphaFoldDB" id="A0A8B7NIN6"/>
<dbReference type="Proteomes" id="UP000694843">
    <property type="component" value="Unplaced"/>
</dbReference>
<dbReference type="GeneID" id="108670546"/>
<evidence type="ECO:0000256" key="4">
    <source>
        <dbReference type="ARBA" id="ARBA00022692"/>
    </source>
</evidence>
<comment type="subcellular location">
    <subcellularLocation>
        <location evidence="1 9">Golgi apparatus membrane</location>
        <topology evidence="1 9">Single-pass type II membrane protein</topology>
    </subcellularLocation>
</comment>
<dbReference type="Pfam" id="PF03567">
    <property type="entry name" value="Sulfotransfer_2"/>
    <property type="match status" value="1"/>
</dbReference>
<keyword evidence="5 9" id="KW-1133">Transmembrane helix</keyword>
<dbReference type="EC" id="2.8.2.-" evidence="9"/>
<keyword evidence="10" id="KW-1185">Reference proteome</keyword>
<dbReference type="OrthoDB" id="2019940at2759"/>